<evidence type="ECO:0000313" key="2">
    <source>
        <dbReference type="EMBL" id="MDN3578475.1"/>
    </source>
</evidence>
<name>A0ABT8B8U9_9NEIS</name>
<comment type="caution">
    <text evidence="2">The sequence shown here is derived from an EMBL/GenBank/DDBJ whole genome shotgun (WGS) entry which is preliminary data.</text>
</comment>
<sequence>MRLVPLLLMLAGLTAQAAETLHIATAEYLGYAEPSGNGYYLDLLRKIYPAPDYQLKISFVPYERARVMLESGSADILPSTSHSQRNKMPLSAQMTDMDVVDAAVQASRFPAWQGKASLAGMRVGAQIGYAFTEYAPDIRMDYQEKTSLSAMLEMLAANRLDVVLDYEAEMKPLLAKQSRQVGIVIKPAVLTKPLYFGFVDKPRGKQLKARFDAELTKLKQSGELKRLFMAYPSNNPNAFPP</sequence>
<proteinExistence type="predicted"/>
<dbReference type="PANTHER" id="PTHR35936:SF25">
    <property type="entry name" value="ABC TRANSPORTER SUBSTRATE-BINDING PROTEIN"/>
    <property type="match status" value="1"/>
</dbReference>
<organism evidence="2 3">
    <name type="scientific">Chitinimonas viridis</name>
    <dbReference type="NCBI Taxonomy" id="664880"/>
    <lineage>
        <taxon>Bacteria</taxon>
        <taxon>Pseudomonadati</taxon>
        <taxon>Pseudomonadota</taxon>
        <taxon>Betaproteobacteria</taxon>
        <taxon>Neisseriales</taxon>
        <taxon>Chitinibacteraceae</taxon>
        <taxon>Chitinimonas</taxon>
    </lineage>
</organism>
<dbReference type="EMBL" id="JAUFPU010000018">
    <property type="protein sequence ID" value="MDN3578475.1"/>
    <property type="molecule type" value="Genomic_DNA"/>
</dbReference>
<reference evidence="2" key="1">
    <citation type="journal article" date="2014" name="Int. J. Syst. Evol. Microbiol.">
        <title>Complete genome of a new Firmicutes species belonging to the dominant human colonic microbiota ('Ruminococcus bicirculans') reveals two chromosomes and a selective capacity to utilize plant glucans.</title>
        <authorList>
            <consortium name="NISC Comparative Sequencing Program"/>
            <person name="Wegmann U."/>
            <person name="Louis P."/>
            <person name="Goesmann A."/>
            <person name="Henrissat B."/>
            <person name="Duncan S.H."/>
            <person name="Flint H.J."/>
        </authorList>
    </citation>
    <scope>NUCLEOTIDE SEQUENCE</scope>
    <source>
        <strain evidence="2">CECT 7703</strain>
    </source>
</reference>
<dbReference type="RefSeq" id="WP_290333813.1">
    <property type="nucleotide sequence ID" value="NZ_JAUFPU010000018.1"/>
</dbReference>
<gene>
    <name evidence="2" type="ORF">QWZ03_17025</name>
</gene>
<keyword evidence="3" id="KW-1185">Reference proteome</keyword>
<reference evidence="2" key="2">
    <citation type="submission" date="2023-06" db="EMBL/GenBank/DDBJ databases">
        <authorList>
            <person name="Lucena T."/>
            <person name="Sun Q."/>
        </authorList>
    </citation>
    <scope>NUCLEOTIDE SEQUENCE</scope>
    <source>
        <strain evidence="2">CECT 7703</strain>
    </source>
</reference>
<feature type="chain" id="PRO_5046194288" evidence="1">
    <location>
        <begin position="18"/>
        <end position="241"/>
    </location>
</feature>
<feature type="signal peptide" evidence="1">
    <location>
        <begin position="1"/>
        <end position="17"/>
    </location>
</feature>
<accession>A0ABT8B8U9</accession>
<dbReference type="Proteomes" id="UP001180081">
    <property type="component" value="Unassembled WGS sequence"/>
</dbReference>
<evidence type="ECO:0000313" key="3">
    <source>
        <dbReference type="Proteomes" id="UP001180081"/>
    </source>
</evidence>
<dbReference type="PANTHER" id="PTHR35936">
    <property type="entry name" value="MEMBRANE-BOUND LYTIC MUREIN TRANSGLYCOSYLASE F"/>
    <property type="match status" value="1"/>
</dbReference>
<keyword evidence="1" id="KW-0732">Signal</keyword>
<dbReference type="SUPFAM" id="SSF53850">
    <property type="entry name" value="Periplasmic binding protein-like II"/>
    <property type="match status" value="1"/>
</dbReference>
<dbReference type="Gene3D" id="3.40.190.10">
    <property type="entry name" value="Periplasmic binding protein-like II"/>
    <property type="match status" value="2"/>
</dbReference>
<evidence type="ECO:0000256" key="1">
    <source>
        <dbReference type="SAM" id="SignalP"/>
    </source>
</evidence>
<protein>
    <submittedName>
        <fullName evidence="2">Transporter substrate-binding domain-containing protein</fullName>
    </submittedName>
</protein>